<organism evidence="4 5">
    <name type="scientific">Thalassoglobus polymorphus</name>
    <dbReference type="NCBI Taxonomy" id="2527994"/>
    <lineage>
        <taxon>Bacteria</taxon>
        <taxon>Pseudomonadati</taxon>
        <taxon>Planctomycetota</taxon>
        <taxon>Planctomycetia</taxon>
        <taxon>Planctomycetales</taxon>
        <taxon>Planctomycetaceae</taxon>
        <taxon>Thalassoglobus</taxon>
    </lineage>
</organism>
<evidence type="ECO:0000259" key="3">
    <source>
        <dbReference type="Pfam" id="PF13435"/>
    </source>
</evidence>
<feature type="region of interest" description="Disordered" evidence="2">
    <location>
        <begin position="1"/>
        <end position="35"/>
    </location>
</feature>
<dbReference type="PANTHER" id="PTHR35038">
    <property type="entry name" value="DISSIMILATORY SULFITE REDUCTASE SIRA"/>
    <property type="match status" value="1"/>
</dbReference>
<keyword evidence="1" id="KW-0732">Signal</keyword>
<dbReference type="InterPro" id="IPR023155">
    <property type="entry name" value="Cyt_c-552/4"/>
</dbReference>
<dbReference type="SUPFAM" id="SSF48695">
    <property type="entry name" value="Multiheme cytochromes"/>
    <property type="match status" value="1"/>
</dbReference>
<gene>
    <name evidence="4" type="ORF">Mal48_46950</name>
</gene>
<dbReference type="Gene3D" id="1.10.1130.10">
    <property type="entry name" value="Flavocytochrome C3, Chain A"/>
    <property type="match status" value="2"/>
</dbReference>
<accession>A0A517QUV8</accession>
<dbReference type="AlphaFoldDB" id="A0A517QUV8"/>
<sequence>MTIEPALQSVRETESSQHSSMLRQNSTLRQNAREPSRSWRTLLAIVATMALSGCVQQPPPEKDSSSKNESHTESPVETKAVAPAPIPQEKFVGSQVCATCHQEQFDTYSLSAHSQSLSIVDPDAEPADGEFIHDKSQHTFSIFRKDGELYHRDELTADGEVIAQAEHPLKYLIGSGKHSRSYLVEVDGFLMESPVTWYESKKRWSVSPGYDVESPVSFERAADVGCVVCHAGNVERVAGSLHRLKFHELSIGCERCHGAGGDHVDLAQAQGDQLLEAKPLEATHSDHPNNHIVHPGKLSRKLSEDICAQCHLRGQATTFLPGQSPERFRPGQALASNRIDYFFDSKNAQMSVVGHVEQMRLSRCYTQAETFTCTTCHDMHAPPPVEKASFFRNKCLTCHQVDSCGLAEDHEQRVLKSDNCTTCHMPQSETDIPHIAFTHHRVGIHDDSNPSVATTEQPQVSRLKPHQAPAASNQTLEDRNLGLAYLEVAPAQPSEAAFRQYFSSAVQRLNKYNRAHPGDGDVQAALAQVLMDQDPRVSLRYALSSYNLPSSSPKSKVNALLVQALLAYREQKPTLAIEPLLELQKLRRSSDDTYLLGLCMQGINKEEAIEHFRKASEIQPFRPDILNSLANLLRETGKHEEADEVEKRSLLLMKALNRNEPGSL</sequence>
<name>A0A517QUV8_9PLAN</name>
<feature type="domain" description="Cytochrome c-552/4" evidence="3">
    <location>
        <begin position="222"/>
        <end position="258"/>
    </location>
</feature>
<dbReference type="OrthoDB" id="9790037at2"/>
<feature type="region of interest" description="Disordered" evidence="2">
    <location>
        <begin position="445"/>
        <end position="472"/>
    </location>
</feature>
<evidence type="ECO:0000256" key="1">
    <source>
        <dbReference type="ARBA" id="ARBA00022729"/>
    </source>
</evidence>
<keyword evidence="5" id="KW-1185">Reference proteome</keyword>
<protein>
    <recommendedName>
        <fullName evidence="3">Cytochrome c-552/4 domain-containing protein</fullName>
    </recommendedName>
</protein>
<dbReference type="SUPFAM" id="SSF48452">
    <property type="entry name" value="TPR-like"/>
    <property type="match status" value="1"/>
</dbReference>
<dbReference type="InterPro" id="IPR051829">
    <property type="entry name" value="Multiheme_Cytochr_ET"/>
</dbReference>
<dbReference type="InterPro" id="IPR011990">
    <property type="entry name" value="TPR-like_helical_dom_sf"/>
</dbReference>
<proteinExistence type="predicted"/>
<reference evidence="4 5" key="1">
    <citation type="submission" date="2019-02" db="EMBL/GenBank/DDBJ databases">
        <title>Deep-cultivation of Planctomycetes and their phenomic and genomic characterization uncovers novel biology.</title>
        <authorList>
            <person name="Wiegand S."/>
            <person name="Jogler M."/>
            <person name="Boedeker C."/>
            <person name="Pinto D."/>
            <person name="Vollmers J."/>
            <person name="Rivas-Marin E."/>
            <person name="Kohn T."/>
            <person name="Peeters S.H."/>
            <person name="Heuer A."/>
            <person name="Rast P."/>
            <person name="Oberbeckmann S."/>
            <person name="Bunk B."/>
            <person name="Jeske O."/>
            <person name="Meyerdierks A."/>
            <person name="Storesund J.E."/>
            <person name="Kallscheuer N."/>
            <person name="Luecker S."/>
            <person name="Lage O.M."/>
            <person name="Pohl T."/>
            <person name="Merkel B.J."/>
            <person name="Hornburger P."/>
            <person name="Mueller R.-W."/>
            <person name="Bruemmer F."/>
            <person name="Labrenz M."/>
            <person name="Spormann A.M."/>
            <person name="Op den Camp H."/>
            <person name="Overmann J."/>
            <person name="Amann R."/>
            <person name="Jetten M.S.M."/>
            <person name="Mascher T."/>
            <person name="Medema M.H."/>
            <person name="Devos D.P."/>
            <person name="Kaster A.-K."/>
            <person name="Ovreas L."/>
            <person name="Rohde M."/>
            <person name="Galperin M.Y."/>
            <person name="Jogler C."/>
        </authorList>
    </citation>
    <scope>NUCLEOTIDE SEQUENCE [LARGE SCALE GENOMIC DNA]</scope>
    <source>
        <strain evidence="4 5">Mal48</strain>
    </source>
</reference>
<dbReference type="InterPro" id="IPR036280">
    <property type="entry name" value="Multihaem_cyt_sf"/>
</dbReference>
<feature type="region of interest" description="Disordered" evidence="2">
    <location>
        <begin position="54"/>
        <end position="83"/>
    </location>
</feature>
<dbReference type="PANTHER" id="PTHR35038:SF8">
    <property type="entry name" value="C-TYPE POLYHEME CYTOCHROME OMCC"/>
    <property type="match status" value="1"/>
</dbReference>
<dbReference type="Proteomes" id="UP000315724">
    <property type="component" value="Chromosome"/>
</dbReference>
<feature type="domain" description="Cytochrome c-552/4" evidence="3">
    <location>
        <begin position="96"/>
        <end position="125"/>
    </location>
</feature>
<feature type="compositionally biased region" description="Polar residues" evidence="2">
    <location>
        <begin position="449"/>
        <end position="460"/>
    </location>
</feature>
<dbReference type="Pfam" id="PF13435">
    <property type="entry name" value="Cytochrome_C554"/>
    <property type="match status" value="2"/>
</dbReference>
<evidence type="ECO:0000313" key="5">
    <source>
        <dbReference type="Proteomes" id="UP000315724"/>
    </source>
</evidence>
<dbReference type="Gene3D" id="1.25.40.10">
    <property type="entry name" value="Tetratricopeptide repeat domain"/>
    <property type="match status" value="1"/>
</dbReference>
<dbReference type="EMBL" id="CP036267">
    <property type="protein sequence ID" value="QDT35418.1"/>
    <property type="molecule type" value="Genomic_DNA"/>
</dbReference>
<feature type="compositionally biased region" description="Basic and acidic residues" evidence="2">
    <location>
        <begin position="60"/>
        <end position="76"/>
    </location>
</feature>
<evidence type="ECO:0000256" key="2">
    <source>
        <dbReference type="SAM" id="MobiDB-lite"/>
    </source>
</evidence>
<feature type="compositionally biased region" description="Polar residues" evidence="2">
    <location>
        <begin position="16"/>
        <end position="30"/>
    </location>
</feature>
<evidence type="ECO:0000313" key="4">
    <source>
        <dbReference type="EMBL" id="QDT35418.1"/>
    </source>
</evidence>
<dbReference type="KEGG" id="tpol:Mal48_46950"/>